<dbReference type="RefSeq" id="WP_059515236.1">
    <property type="nucleotide sequence ID" value="NZ_FXAN01000040.1"/>
</dbReference>
<keyword evidence="4" id="KW-0732">Signal</keyword>
<protein>
    <submittedName>
        <fullName evidence="7">Outer membrane lipoprotein</fullName>
    </submittedName>
</protein>
<evidence type="ECO:0000256" key="3">
    <source>
        <dbReference type="SAM" id="MobiDB-lite"/>
    </source>
</evidence>
<evidence type="ECO:0000256" key="4">
    <source>
        <dbReference type="SAM" id="SignalP"/>
    </source>
</evidence>
<evidence type="ECO:0000313" key="8">
    <source>
        <dbReference type="Proteomes" id="UP000062788"/>
    </source>
</evidence>
<keyword evidence="7" id="KW-0449">Lipoprotein</keyword>
<sequence length="221" mass="22895">MNTMSAEQRPADQRPASTKIALLVSLAVSAALSLSACVAPNAYGPYGSQSQYYGAPAYTQQQPVYSQPAYSPPPYAQPDYSQPGYAPPQPAYSQPQSSYGQPVYQTPGYGSQYGTIAGIQPIGRAASPSGVAGTVVGALVGGVLGNQIGRGHGRDAATVIGALGGAVAGNQIGQQMGAQPAAYRIDVRLNDGSMRSFDLQTPGDLRPGDRVRLDGNQISRY</sequence>
<comment type="subcellular location">
    <subcellularLocation>
        <location evidence="1">Membrane</location>
    </subcellularLocation>
</comment>
<reference evidence="6 8" key="1">
    <citation type="submission" date="2015-11" db="EMBL/GenBank/DDBJ databases">
        <title>Expanding the genomic diversity of Burkholderia species for the development of highly accurate diagnostics.</title>
        <authorList>
            <person name="Sahl J."/>
            <person name="Keim P."/>
            <person name="Wagner D."/>
        </authorList>
    </citation>
    <scope>NUCLEOTIDE SEQUENCE [LARGE SCALE GENOMIC DNA]</scope>
    <source>
        <strain evidence="6 8">TSV85</strain>
    </source>
</reference>
<dbReference type="Pfam" id="PF05433">
    <property type="entry name" value="Rick_17kDa_Anti"/>
    <property type="match status" value="1"/>
</dbReference>
<evidence type="ECO:0000313" key="9">
    <source>
        <dbReference type="Proteomes" id="UP000198460"/>
    </source>
</evidence>
<dbReference type="PANTHER" id="PTHR35603:SF2">
    <property type="entry name" value="OUTER MEMBRANE LIPOPROTEIN"/>
    <property type="match status" value="1"/>
</dbReference>
<name>A0A124P9K4_9BURK</name>
<dbReference type="Proteomes" id="UP000062788">
    <property type="component" value="Unassembled WGS sequence"/>
</dbReference>
<dbReference type="PANTHER" id="PTHR35603">
    <property type="match status" value="1"/>
</dbReference>
<evidence type="ECO:0000259" key="5">
    <source>
        <dbReference type="Pfam" id="PF05433"/>
    </source>
</evidence>
<evidence type="ECO:0000313" key="7">
    <source>
        <dbReference type="EMBL" id="SMF99382.1"/>
    </source>
</evidence>
<feature type="region of interest" description="Disordered" evidence="3">
    <location>
        <begin position="198"/>
        <end position="221"/>
    </location>
</feature>
<keyword evidence="8" id="KW-1185">Reference proteome</keyword>
<keyword evidence="2" id="KW-0472">Membrane</keyword>
<evidence type="ECO:0000256" key="2">
    <source>
        <dbReference type="ARBA" id="ARBA00023136"/>
    </source>
</evidence>
<dbReference type="InterPro" id="IPR051407">
    <property type="entry name" value="Bact_OM_lipoprot/Surf_antigen"/>
</dbReference>
<feature type="region of interest" description="Disordered" evidence="3">
    <location>
        <begin position="64"/>
        <end position="103"/>
    </location>
</feature>
<evidence type="ECO:0000313" key="6">
    <source>
        <dbReference type="EMBL" id="KVE28804.1"/>
    </source>
</evidence>
<feature type="domain" description="Glycine zipper 2TM" evidence="5">
    <location>
        <begin position="132"/>
        <end position="173"/>
    </location>
</feature>
<dbReference type="AlphaFoldDB" id="A0A124P9K4"/>
<feature type="chain" id="PRO_5015049967" evidence="4">
    <location>
        <begin position="31"/>
        <end position="221"/>
    </location>
</feature>
<accession>A0A124P9K4</accession>
<gene>
    <name evidence="7" type="ORF">BSIN_0112</name>
    <name evidence="6" type="ORF">WS67_08850</name>
</gene>
<dbReference type="GO" id="GO:0019867">
    <property type="term" value="C:outer membrane"/>
    <property type="evidence" value="ECO:0007669"/>
    <property type="project" value="InterPro"/>
</dbReference>
<dbReference type="Proteomes" id="UP000198460">
    <property type="component" value="Unassembled WGS sequence"/>
</dbReference>
<dbReference type="EMBL" id="LOWA01000018">
    <property type="protein sequence ID" value="KVE28804.1"/>
    <property type="molecule type" value="Genomic_DNA"/>
</dbReference>
<reference evidence="7 9" key="2">
    <citation type="submission" date="2017-04" db="EMBL/GenBank/DDBJ databases">
        <authorList>
            <person name="Afonso C.L."/>
            <person name="Miller P.J."/>
            <person name="Scott M.A."/>
            <person name="Spackman E."/>
            <person name="Goraichik I."/>
            <person name="Dimitrov K.M."/>
            <person name="Suarez D.L."/>
            <person name="Swayne D.E."/>
        </authorList>
    </citation>
    <scope>NUCLEOTIDE SEQUENCE [LARGE SCALE GENOMIC DNA]</scope>
    <source>
        <strain evidence="7">LMG 28154</strain>
    </source>
</reference>
<evidence type="ECO:0000256" key="1">
    <source>
        <dbReference type="ARBA" id="ARBA00004370"/>
    </source>
</evidence>
<organism evidence="6 8">
    <name type="scientific">Burkholderia singularis</name>
    <dbReference type="NCBI Taxonomy" id="1503053"/>
    <lineage>
        <taxon>Bacteria</taxon>
        <taxon>Pseudomonadati</taxon>
        <taxon>Pseudomonadota</taxon>
        <taxon>Betaproteobacteria</taxon>
        <taxon>Burkholderiales</taxon>
        <taxon>Burkholderiaceae</taxon>
        <taxon>Burkholderia</taxon>
        <taxon>pseudomallei group</taxon>
    </lineage>
</organism>
<proteinExistence type="predicted"/>
<feature type="signal peptide" evidence="4">
    <location>
        <begin position="1"/>
        <end position="30"/>
    </location>
</feature>
<feature type="compositionally biased region" description="Low complexity" evidence="3">
    <location>
        <begin position="91"/>
        <end position="103"/>
    </location>
</feature>
<dbReference type="InterPro" id="IPR008816">
    <property type="entry name" value="Gly_zipper_2TM_dom"/>
</dbReference>
<dbReference type="EMBL" id="FXAN01000040">
    <property type="protein sequence ID" value="SMF99382.1"/>
    <property type="molecule type" value="Genomic_DNA"/>
</dbReference>